<dbReference type="InterPro" id="IPR050360">
    <property type="entry name" value="MFS_Sugar_Transporters"/>
</dbReference>
<comment type="similarity">
    <text evidence="2">Belongs to the major facilitator superfamily. Sugar transporter (TC 2.A.1.1) family.</text>
</comment>
<evidence type="ECO:0000256" key="3">
    <source>
        <dbReference type="ARBA" id="ARBA00022448"/>
    </source>
</evidence>
<name>A0A2T2NEZ9_CORCC</name>
<feature type="region of interest" description="Disordered" evidence="7">
    <location>
        <begin position="497"/>
        <end position="531"/>
    </location>
</feature>
<keyword evidence="6 8" id="KW-0472">Membrane</keyword>
<feature type="transmembrane region" description="Helical" evidence="8">
    <location>
        <begin position="66"/>
        <end position="87"/>
    </location>
</feature>
<keyword evidence="11" id="KW-1185">Reference proteome</keyword>
<protein>
    <submittedName>
        <fullName evidence="10">General substrate transporter</fullName>
    </submittedName>
</protein>
<evidence type="ECO:0000256" key="8">
    <source>
        <dbReference type="SAM" id="Phobius"/>
    </source>
</evidence>
<feature type="transmembrane region" description="Helical" evidence="8">
    <location>
        <begin position="154"/>
        <end position="174"/>
    </location>
</feature>
<comment type="subcellular location">
    <subcellularLocation>
        <location evidence="1">Membrane</location>
        <topology evidence="1">Multi-pass membrane protein</topology>
    </subcellularLocation>
</comment>
<evidence type="ECO:0000313" key="11">
    <source>
        <dbReference type="Proteomes" id="UP000240883"/>
    </source>
</evidence>
<sequence>MSAVKSGSQTSRYNRLVTVFVALGSFTYGYCASIISSTIGQPGWYEYFDLPQQGQPGYDGVTTHTIATANGLFSAGGAVGSLFLMWSAEKYGRVRNIQLGCALSVLGGVLQGGAAALGMFQAGRFISGCGIGVLVTICPMYLSEMSSPFKRGWLVGHHPIFLVFGYMFSGWIGYGCYFATEVNASFAWRFPLCFQVLMPSILLAGSPWLPRSPRWLMSKGHAEEAFDVIKKMRQSSDDPEHVVAKEEFLQIKEQLKLEATKLAQTGQSIWVAAWKKKSYRKRLIIGFMTQWGAEFAGPLIINNYSVILYTALGQTGHMPLLLSAVWLTTAGLIYNPLGAWLHDKINSRRWMYLVGLMGCLVTTSCLAAMTAEYGGTSNRAGNAMGVFFIFLYLTFQGTLCDTTMYIYVSEIFPTELRPIGMGVSLFGQFAASLILLQTAPIGFAEVGWKYYLVIIVWCIVYIPMVYLYWPETARLSLEEIAKNFGDEVAVHVNDATDEEKRQLDRTIGDIDVTKSDATSQNDDSVQPKSNA</sequence>
<feature type="transmembrane region" description="Helical" evidence="8">
    <location>
        <begin position="350"/>
        <end position="371"/>
    </location>
</feature>
<dbReference type="FunFam" id="1.20.1250.20:FF:000134">
    <property type="entry name" value="MFS sugar transporter protein"/>
    <property type="match status" value="1"/>
</dbReference>
<proteinExistence type="inferred from homology"/>
<dbReference type="AlphaFoldDB" id="A0A2T2NEZ9"/>
<dbReference type="PANTHER" id="PTHR48022">
    <property type="entry name" value="PLASTIDIC GLUCOSE TRANSPORTER 4"/>
    <property type="match status" value="1"/>
</dbReference>
<feature type="compositionally biased region" description="Polar residues" evidence="7">
    <location>
        <begin position="515"/>
        <end position="531"/>
    </location>
</feature>
<feature type="transmembrane region" description="Helical" evidence="8">
    <location>
        <begin position="419"/>
        <end position="444"/>
    </location>
</feature>
<evidence type="ECO:0000259" key="9">
    <source>
        <dbReference type="PROSITE" id="PS50850"/>
    </source>
</evidence>
<dbReference type="EMBL" id="KZ678139">
    <property type="protein sequence ID" value="PSN64007.1"/>
    <property type="molecule type" value="Genomic_DNA"/>
</dbReference>
<dbReference type="GO" id="GO:0005351">
    <property type="term" value="F:carbohydrate:proton symporter activity"/>
    <property type="evidence" value="ECO:0007669"/>
    <property type="project" value="TreeGrafter"/>
</dbReference>
<gene>
    <name evidence="10" type="ORF">BS50DRAFT_576633</name>
</gene>
<feature type="transmembrane region" description="Helical" evidence="8">
    <location>
        <begin position="321"/>
        <end position="341"/>
    </location>
</feature>
<feature type="transmembrane region" description="Helical" evidence="8">
    <location>
        <begin position="186"/>
        <end position="209"/>
    </location>
</feature>
<keyword evidence="4 8" id="KW-0812">Transmembrane</keyword>
<evidence type="ECO:0000256" key="2">
    <source>
        <dbReference type="ARBA" id="ARBA00010992"/>
    </source>
</evidence>
<evidence type="ECO:0000256" key="4">
    <source>
        <dbReference type="ARBA" id="ARBA00022692"/>
    </source>
</evidence>
<feature type="compositionally biased region" description="Basic and acidic residues" evidence="7">
    <location>
        <begin position="498"/>
        <end position="514"/>
    </location>
</feature>
<dbReference type="Gene3D" id="1.20.1250.20">
    <property type="entry name" value="MFS general substrate transporter like domains"/>
    <property type="match status" value="1"/>
</dbReference>
<organism evidence="10 11">
    <name type="scientific">Corynespora cassiicola Philippines</name>
    <dbReference type="NCBI Taxonomy" id="1448308"/>
    <lineage>
        <taxon>Eukaryota</taxon>
        <taxon>Fungi</taxon>
        <taxon>Dikarya</taxon>
        <taxon>Ascomycota</taxon>
        <taxon>Pezizomycotina</taxon>
        <taxon>Dothideomycetes</taxon>
        <taxon>Pleosporomycetidae</taxon>
        <taxon>Pleosporales</taxon>
        <taxon>Corynesporascaceae</taxon>
        <taxon>Corynespora</taxon>
    </lineage>
</organism>
<dbReference type="InterPro" id="IPR020846">
    <property type="entry name" value="MFS_dom"/>
</dbReference>
<feature type="transmembrane region" description="Helical" evidence="8">
    <location>
        <begin position="383"/>
        <end position="407"/>
    </location>
</feature>
<dbReference type="PROSITE" id="PS50850">
    <property type="entry name" value="MFS"/>
    <property type="match status" value="1"/>
</dbReference>
<dbReference type="InterPro" id="IPR005828">
    <property type="entry name" value="MFS_sugar_transport-like"/>
</dbReference>
<feature type="transmembrane region" description="Helical" evidence="8">
    <location>
        <begin position="283"/>
        <end position="301"/>
    </location>
</feature>
<dbReference type="PANTHER" id="PTHR48022:SF38">
    <property type="entry name" value="MAJOR FACILITATOR SUPERFAMILY (MFS) PROFILE DOMAIN-CONTAINING PROTEIN-RELATED"/>
    <property type="match status" value="1"/>
</dbReference>
<feature type="transmembrane region" description="Helical" evidence="8">
    <location>
        <begin position="125"/>
        <end position="142"/>
    </location>
</feature>
<feature type="transmembrane region" description="Helical" evidence="8">
    <location>
        <begin position="450"/>
        <end position="469"/>
    </location>
</feature>
<reference evidence="10 11" key="1">
    <citation type="journal article" date="2018" name="Front. Microbiol.">
        <title>Genome-Wide Analysis of Corynespora cassiicola Leaf Fall Disease Putative Effectors.</title>
        <authorList>
            <person name="Lopez D."/>
            <person name="Ribeiro S."/>
            <person name="Label P."/>
            <person name="Fumanal B."/>
            <person name="Venisse J.S."/>
            <person name="Kohler A."/>
            <person name="de Oliveira R.R."/>
            <person name="Labutti K."/>
            <person name="Lipzen A."/>
            <person name="Lail K."/>
            <person name="Bauer D."/>
            <person name="Ohm R.A."/>
            <person name="Barry K.W."/>
            <person name="Spatafora J."/>
            <person name="Grigoriev I.V."/>
            <person name="Martin F.M."/>
            <person name="Pujade-Renaud V."/>
        </authorList>
    </citation>
    <scope>NUCLEOTIDE SEQUENCE [LARGE SCALE GENOMIC DNA]</scope>
    <source>
        <strain evidence="10 11">Philippines</strain>
    </source>
</reference>
<keyword evidence="5 8" id="KW-1133">Transmembrane helix</keyword>
<evidence type="ECO:0000313" key="10">
    <source>
        <dbReference type="EMBL" id="PSN64007.1"/>
    </source>
</evidence>
<dbReference type="InterPro" id="IPR036259">
    <property type="entry name" value="MFS_trans_sf"/>
</dbReference>
<feature type="domain" description="Major facilitator superfamily (MFS) profile" evidence="9">
    <location>
        <begin position="17"/>
        <end position="473"/>
    </location>
</feature>
<accession>A0A2T2NEZ9</accession>
<dbReference type="SUPFAM" id="SSF103473">
    <property type="entry name" value="MFS general substrate transporter"/>
    <property type="match status" value="1"/>
</dbReference>
<dbReference type="PRINTS" id="PR00171">
    <property type="entry name" value="SUGRTRNSPORT"/>
</dbReference>
<evidence type="ECO:0000256" key="6">
    <source>
        <dbReference type="ARBA" id="ARBA00023136"/>
    </source>
</evidence>
<dbReference type="InterPro" id="IPR003663">
    <property type="entry name" value="Sugar/inositol_transpt"/>
</dbReference>
<dbReference type="GO" id="GO:0016020">
    <property type="term" value="C:membrane"/>
    <property type="evidence" value="ECO:0007669"/>
    <property type="project" value="UniProtKB-SubCell"/>
</dbReference>
<evidence type="ECO:0000256" key="5">
    <source>
        <dbReference type="ARBA" id="ARBA00022989"/>
    </source>
</evidence>
<feature type="transmembrane region" description="Helical" evidence="8">
    <location>
        <begin position="99"/>
        <end position="119"/>
    </location>
</feature>
<keyword evidence="3" id="KW-0813">Transport</keyword>
<evidence type="ECO:0000256" key="7">
    <source>
        <dbReference type="SAM" id="MobiDB-lite"/>
    </source>
</evidence>
<dbReference type="Proteomes" id="UP000240883">
    <property type="component" value="Unassembled WGS sequence"/>
</dbReference>
<evidence type="ECO:0000256" key="1">
    <source>
        <dbReference type="ARBA" id="ARBA00004141"/>
    </source>
</evidence>
<dbReference type="OrthoDB" id="6612291at2759"/>
<dbReference type="Pfam" id="PF00083">
    <property type="entry name" value="Sugar_tr"/>
    <property type="match status" value="1"/>
</dbReference>